<gene>
    <name evidence="3" type="ORF">SAMN03080617_00588</name>
</gene>
<dbReference type="InterPro" id="IPR029030">
    <property type="entry name" value="Caspase-like_dom_sf"/>
</dbReference>
<dbReference type="Pfam" id="PF01364">
    <property type="entry name" value="Peptidase_C25"/>
    <property type="match status" value="1"/>
</dbReference>
<sequence>MRWNVTVWGIGLFLSLFARLSFAQSNFFQFKTINQGVYRISAEQAAKLGFANLSEVSVYGFPGMLPQQVQADQMDLQEIPALQSGSNLYFFLSGPNTLTFSPNGLSYSHHLFSDSLSFLIGKKTNPLRIPQKSANSQASNPNQVWYRFTTFKEEKTNILNSGRNWFSAPIRQGQSLNVNLALRSEASLPWILHGKLMAQSFSNSTMRILTGNELLGELAFNSIPNSTFGTKGREAIFDLRINPNGNLLSQIRFTFQGSGSESAGYLDYFVVGVPFSNSNLTEGIFEAENPGTITLDPRFQTWEVSDFFNPTAFNPSSGRIALGKKWVIFSPTKVTEIEKLKPVFPDLRDSDNSPELLIITSPLLLSSATKLRTHKERMGVKTSVVTTDQIYQSFGYGNPDLNAIRNFIAYQYQKDKKIENVLLLGKGTFDYKRKLGGRPNLVPIYTSRESLNPLTTFSSDDYYGLIDWGQGIWEESREGDEPMQIGVGRLPAINFTEANEMVEKIIRYETNPIRSPKSSRVTFLADDADNNIHVRDAEAHAAYLTKNHPEFLVQKLYLDRFEQERSGTRQSAPQAKAALAKTLEEGTLILNYIGHGNETTLTAEEIFRVPDIADWARQKELALWVTATCEFGRHDSPFVRSAAEELLFAREKGAVALLTTGRPVFSSVNFALNEVFIKEVFRKNEGQHQTFGAIFKNTKNQSLNGALNRNFSLLGDPSLKLAIPDLELKITAITDGKSGTPADTLKAFQEIVLKAEVIDPLTQAFQSGFNGEYQIEVRDKPVTQQTLGDESSPYEFEEEKVLIFKGQGKIEAGILEAKFLIPRGINPKFGNGNLRIRAWDTRTGLQAIGSKKPVIGGIQPNPNTDTTGPEIRPILNGQEAGPFLFPATRIEIEALLVDQSGINVSGFIPGQDLSIQVNDQSPIILNEIYLAKNGDYREGSFKVFLEGLLEGKNSILIRAWDTVGNENSLSLEVEIKGSNLMQILDHKVYPNPTSVESNFEIKHNRPGKNLNLTLEVYSLTGQILFSESFRLVGAEENVHILSWIFLQSRSKYPAKGTYIYKLALQSESDFSSDSVSGKIIIR</sequence>
<keyword evidence="4" id="KW-1185">Reference proteome</keyword>
<evidence type="ECO:0000313" key="3">
    <source>
        <dbReference type="EMBL" id="SDA47360.1"/>
    </source>
</evidence>
<accession>A0A1G5VND4</accession>
<dbReference type="GO" id="GO:0008234">
    <property type="term" value="F:cysteine-type peptidase activity"/>
    <property type="evidence" value="ECO:0007669"/>
    <property type="project" value="InterPro"/>
</dbReference>
<dbReference type="SUPFAM" id="SSF52129">
    <property type="entry name" value="Caspase-like"/>
    <property type="match status" value="1"/>
</dbReference>
<name>A0A1G5VND4_9BACT</name>
<dbReference type="Gene3D" id="3.40.50.10390">
    <property type="entry name" value="Gingipain r, domain 1"/>
    <property type="match status" value="1"/>
</dbReference>
<dbReference type="EMBL" id="FMXE01000004">
    <property type="protein sequence ID" value="SDA47360.1"/>
    <property type="molecule type" value="Genomic_DNA"/>
</dbReference>
<dbReference type="CDD" id="cd02258">
    <property type="entry name" value="Peptidase_C25_N"/>
    <property type="match status" value="1"/>
</dbReference>
<dbReference type="GO" id="GO:0006508">
    <property type="term" value="P:proteolysis"/>
    <property type="evidence" value="ECO:0007669"/>
    <property type="project" value="InterPro"/>
</dbReference>
<organism evidence="3 4">
    <name type="scientific">Algoriphagus alkaliphilus</name>
    <dbReference type="NCBI Taxonomy" id="279824"/>
    <lineage>
        <taxon>Bacteria</taxon>
        <taxon>Pseudomonadati</taxon>
        <taxon>Bacteroidota</taxon>
        <taxon>Cytophagia</taxon>
        <taxon>Cytophagales</taxon>
        <taxon>Cyclobacteriaceae</taxon>
        <taxon>Algoriphagus</taxon>
    </lineage>
</organism>
<evidence type="ECO:0000256" key="1">
    <source>
        <dbReference type="ARBA" id="ARBA00022729"/>
    </source>
</evidence>
<dbReference type="NCBIfam" id="NF033707">
    <property type="entry name" value="T9SS_sortase"/>
    <property type="match status" value="1"/>
</dbReference>
<evidence type="ECO:0000313" key="4">
    <source>
        <dbReference type="Proteomes" id="UP000198756"/>
    </source>
</evidence>
<evidence type="ECO:0000259" key="2">
    <source>
        <dbReference type="Pfam" id="PF01364"/>
    </source>
</evidence>
<dbReference type="InterPro" id="IPR001769">
    <property type="entry name" value="Gingipain"/>
</dbReference>
<dbReference type="OrthoDB" id="9809780at2"/>
<reference evidence="4" key="1">
    <citation type="submission" date="2016-10" db="EMBL/GenBank/DDBJ databases">
        <authorList>
            <person name="Varghese N."/>
            <person name="Submissions S."/>
        </authorList>
    </citation>
    <scope>NUCLEOTIDE SEQUENCE [LARGE SCALE GENOMIC DNA]</scope>
    <source>
        <strain evidence="4">DSM 22703</strain>
    </source>
</reference>
<dbReference type="AlphaFoldDB" id="A0A1G5VND4"/>
<keyword evidence="1" id="KW-0732">Signal</keyword>
<dbReference type="Gene3D" id="3.40.50.1460">
    <property type="match status" value="1"/>
</dbReference>
<dbReference type="Proteomes" id="UP000198756">
    <property type="component" value="Unassembled WGS sequence"/>
</dbReference>
<dbReference type="NCBIfam" id="TIGR04183">
    <property type="entry name" value="Por_Secre_tail"/>
    <property type="match status" value="1"/>
</dbReference>
<dbReference type="STRING" id="279824.SAMN03080617_00588"/>
<proteinExistence type="predicted"/>
<feature type="domain" description="Gingipain" evidence="2">
    <location>
        <begin position="357"/>
        <end position="721"/>
    </location>
</feature>
<dbReference type="InterPro" id="IPR026444">
    <property type="entry name" value="Secre_tail"/>
</dbReference>
<protein>
    <submittedName>
        <fullName evidence="3">Por secretion system C-terminal sorting domain-containing protein</fullName>
    </submittedName>
</protein>
<dbReference type="InterPro" id="IPR029031">
    <property type="entry name" value="Gingipain_N_sf"/>
</dbReference>
<dbReference type="RefSeq" id="WP_092728455.1">
    <property type="nucleotide sequence ID" value="NZ_FMXE01000004.1"/>
</dbReference>